<keyword evidence="2 6" id="KW-0863">Zinc-finger</keyword>
<dbReference type="SMART" id="SM00249">
    <property type="entry name" value="PHD"/>
    <property type="match status" value="1"/>
</dbReference>
<dbReference type="PROSITE" id="PS50014">
    <property type="entry name" value="BROMODOMAIN_2"/>
    <property type="match status" value="1"/>
</dbReference>
<keyword evidence="4 5" id="KW-0103">Bromodomain</keyword>
<keyword evidence="1" id="KW-0479">Metal-binding</keyword>
<feature type="coiled-coil region" evidence="7">
    <location>
        <begin position="348"/>
        <end position="391"/>
    </location>
</feature>
<proteinExistence type="predicted"/>
<feature type="region of interest" description="Disordered" evidence="8">
    <location>
        <begin position="183"/>
        <end position="228"/>
    </location>
</feature>
<dbReference type="Pfam" id="PF00439">
    <property type="entry name" value="Bromodomain"/>
    <property type="match status" value="1"/>
</dbReference>
<dbReference type="GO" id="GO:0008270">
    <property type="term" value="F:zinc ion binding"/>
    <property type="evidence" value="ECO:0007669"/>
    <property type="project" value="UniProtKB-KW"/>
</dbReference>
<evidence type="ECO:0000313" key="11">
    <source>
        <dbReference type="EMBL" id="EFA81745.1"/>
    </source>
</evidence>
<keyword evidence="3" id="KW-0862">Zinc</keyword>
<evidence type="ECO:0000313" key="12">
    <source>
        <dbReference type="Proteomes" id="UP000001396"/>
    </source>
</evidence>
<dbReference type="InterPro" id="IPR013083">
    <property type="entry name" value="Znf_RING/FYVE/PHD"/>
</dbReference>
<comment type="caution">
    <text evidence="11">The sequence shown here is derived from an EMBL/GenBank/DDBJ whole genome shotgun (WGS) entry which is preliminary data.</text>
</comment>
<dbReference type="RefSeq" id="XP_020433862.1">
    <property type="nucleotide sequence ID" value="XM_020576613.1"/>
</dbReference>
<dbReference type="SMART" id="SM00297">
    <property type="entry name" value="BROMO"/>
    <property type="match status" value="1"/>
</dbReference>
<dbReference type="FunCoup" id="D3BB08">
    <property type="interactions" value="626"/>
</dbReference>
<dbReference type="InterPro" id="IPR019786">
    <property type="entry name" value="Zinc_finger_PHD-type_CS"/>
</dbReference>
<dbReference type="PANTHER" id="PTHR45926">
    <property type="entry name" value="OSJNBA0053K19.4 PROTEIN"/>
    <property type="match status" value="1"/>
</dbReference>
<evidence type="ECO:0000256" key="3">
    <source>
        <dbReference type="ARBA" id="ARBA00022833"/>
    </source>
</evidence>
<evidence type="ECO:0000256" key="8">
    <source>
        <dbReference type="SAM" id="MobiDB-lite"/>
    </source>
</evidence>
<gene>
    <name evidence="11" type="ORF">PPL_05739</name>
</gene>
<evidence type="ECO:0000256" key="2">
    <source>
        <dbReference type="ARBA" id="ARBA00022771"/>
    </source>
</evidence>
<dbReference type="STRING" id="670386.D3BB08"/>
<dbReference type="InterPro" id="IPR011011">
    <property type="entry name" value="Znf_FYVE_PHD"/>
</dbReference>
<dbReference type="GeneID" id="31361223"/>
<keyword evidence="7" id="KW-0175">Coiled coil</keyword>
<dbReference type="InterPro" id="IPR001965">
    <property type="entry name" value="Znf_PHD"/>
</dbReference>
<sequence>MSYNPYMGYMFQQPQVLAPAIATPVTPVPTIHATPDRTEGPGLMQHQKEKYGAHLFAKNEDGSYTCFFANCGKQLSANFSRHISRHEQDGDPLAASVQVRGTKASVTATPNGLQSGMVQQPSMTPLTPMGQINPMVPMSPMTPITMTPLQPMASIPMVIPPAMPLPFLNNPMAAAMAHTQMMQQQNSMQQPVVAPQPAQTPTRHPKRHSSISNAPPTPQPTQEEMESQGIPFQVCQHPSHENWWGTSPVLPQSEFYNRASKCKKCYIKQQQQAKAAKIQGGGTSMHNIMSSVNHSTSSSDPMPITPKKREAPTPIKPPTPNQHISTPQKSIMPMQIQMPMPMQNIIPLQVQQQQVAMQQQQQMQAQQQYQQLAAQQQLQAQQQKLTQLQQQLQAHSQPAAIQNGFRSLPRPKRDPSPQEINRLILEKLKEIIGILMKDSRSKWFREPVDPIKMGIPDYNDVIKQPRDFGTIEKSLAAGKFTHFSMVHNDIKLVFKNAMTYNEEESDVYELAEELEKVYDDLFRKAQLESEAEAQLQAEIIKDICCLCRRQPVPYRRTPTQTTGEGATSPQPDETTPVPLLLCEGSCLRAFHLHCLGLPVDTKPPWMCEECHQGRPVLHFDPQKQEYFYYYYEGVSCDEEQDNNSFEGNDEAVVSNLGMLAKEEKVTLRQEEESHRVRDMYFDPVWCMWRCKSRAVMKQREDRQKPLILAVQSKVKRIKKKRGRKPKNAKV</sequence>
<dbReference type="InterPro" id="IPR019787">
    <property type="entry name" value="Znf_PHD-finger"/>
</dbReference>
<dbReference type="EMBL" id="ADBJ01000025">
    <property type="protein sequence ID" value="EFA81745.1"/>
    <property type="molecule type" value="Genomic_DNA"/>
</dbReference>
<evidence type="ECO:0000256" key="6">
    <source>
        <dbReference type="PROSITE-ProRule" id="PRU00146"/>
    </source>
</evidence>
<dbReference type="Gene3D" id="3.30.40.10">
    <property type="entry name" value="Zinc/RING finger domain, C3HC4 (zinc finger)"/>
    <property type="match status" value="1"/>
</dbReference>
<evidence type="ECO:0000256" key="4">
    <source>
        <dbReference type="ARBA" id="ARBA00023117"/>
    </source>
</evidence>
<evidence type="ECO:0000259" key="10">
    <source>
        <dbReference type="PROSITE" id="PS50016"/>
    </source>
</evidence>
<feature type="domain" description="PHD-type" evidence="10">
    <location>
        <begin position="541"/>
        <end position="613"/>
    </location>
</feature>
<protein>
    <submittedName>
        <fullName evidence="11">PHD zinc finger-containing protein</fullName>
    </submittedName>
</protein>
<dbReference type="SUPFAM" id="SSF57903">
    <property type="entry name" value="FYVE/PHD zinc finger"/>
    <property type="match status" value="1"/>
</dbReference>
<evidence type="ECO:0000256" key="7">
    <source>
        <dbReference type="SAM" id="Coils"/>
    </source>
</evidence>
<organism evidence="11 12">
    <name type="scientific">Heterostelium pallidum (strain ATCC 26659 / Pp 5 / PN500)</name>
    <name type="common">Cellular slime mold</name>
    <name type="synonym">Polysphondylium pallidum</name>
    <dbReference type="NCBI Taxonomy" id="670386"/>
    <lineage>
        <taxon>Eukaryota</taxon>
        <taxon>Amoebozoa</taxon>
        <taxon>Evosea</taxon>
        <taxon>Eumycetozoa</taxon>
        <taxon>Dictyostelia</taxon>
        <taxon>Acytosteliales</taxon>
        <taxon>Acytosteliaceae</taxon>
        <taxon>Heterostelium</taxon>
    </lineage>
</organism>
<dbReference type="InterPro" id="IPR059153">
    <property type="entry name" value="NSD_PHD-1st"/>
</dbReference>
<dbReference type="PROSITE" id="PS01359">
    <property type="entry name" value="ZF_PHD_1"/>
    <property type="match status" value="1"/>
</dbReference>
<feature type="compositionally biased region" description="Low complexity" evidence="8">
    <location>
        <begin position="183"/>
        <end position="202"/>
    </location>
</feature>
<dbReference type="OMA" id="GPGLMNY"/>
<accession>D3BB08</accession>
<dbReference type="AlphaFoldDB" id="D3BB08"/>
<name>D3BB08_HETP5</name>
<dbReference type="InterPro" id="IPR001487">
    <property type="entry name" value="Bromodomain"/>
</dbReference>
<keyword evidence="12" id="KW-1185">Reference proteome</keyword>
<dbReference type="Pfam" id="PF23011">
    <property type="entry name" value="PHD-1st_NSD"/>
    <property type="match status" value="1"/>
</dbReference>
<dbReference type="CDD" id="cd04369">
    <property type="entry name" value="Bromodomain"/>
    <property type="match status" value="1"/>
</dbReference>
<dbReference type="PROSITE" id="PS50016">
    <property type="entry name" value="ZF_PHD_2"/>
    <property type="match status" value="1"/>
</dbReference>
<feature type="domain" description="Bromo" evidence="9">
    <location>
        <begin position="436"/>
        <end position="508"/>
    </location>
</feature>
<evidence type="ECO:0000256" key="5">
    <source>
        <dbReference type="PROSITE-ProRule" id="PRU00035"/>
    </source>
</evidence>
<dbReference type="Gene3D" id="1.20.920.10">
    <property type="entry name" value="Bromodomain-like"/>
    <property type="match status" value="1"/>
</dbReference>
<evidence type="ECO:0000256" key="1">
    <source>
        <dbReference type="ARBA" id="ARBA00022723"/>
    </source>
</evidence>
<dbReference type="InterPro" id="IPR036427">
    <property type="entry name" value="Bromodomain-like_sf"/>
</dbReference>
<feature type="region of interest" description="Disordered" evidence="8">
    <location>
        <begin position="292"/>
        <end position="326"/>
    </location>
</feature>
<dbReference type="PRINTS" id="PR00503">
    <property type="entry name" value="BROMODOMAIN"/>
</dbReference>
<evidence type="ECO:0000259" key="9">
    <source>
        <dbReference type="PROSITE" id="PS50014"/>
    </source>
</evidence>
<reference evidence="11 12" key="1">
    <citation type="journal article" date="2011" name="Genome Res.">
        <title>Phylogeny-wide analysis of social amoeba genomes highlights ancient origins for complex intercellular communication.</title>
        <authorList>
            <person name="Heidel A.J."/>
            <person name="Lawal H.M."/>
            <person name="Felder M."/>
            <person name="Schilde C."/>
            <person name="Helps N.R."/>
            <person name="Tunggal B."/>
            <person name="Rivero F."/>
            <person name="John U."/>
            <person name="Schleicher M."/>
            <person name="Eichinger L."/>
            <person name="Platzer M."/>
            <person name="Noegel A.A."/>
            <person name="Schaap P."/>
            <person name="Gloeckner G."/>
        </authorList>
    </citation>
    <scope>NUCLEOTIDE SEQUENCE [LARGE SCALE GENOMIC DNA]</scope>
    <source>
        <strain evidence="12">ATCC 26659 / Pp 5 / PN500</strain>
    </source>
</reference>
<dbReference type="InParanoid" id="D3BB08"/>
<dbReference type="Proteomes" id="UP000001396">
    <property type="component" value="Unassembled WGS sequence"/>
</dbReference>
<dbReference type="SUPFAM" id="SSF47370">
    <property type="entry name" value="Bromodomain"/>
    <property type="match status" value="1"/>
</dbReference>